<evidence type="ECO:0000313" key="2">
    <source>
        <dbReference type="Proteomes" id="UP000437065"/>
    </source>
</evidence>
<dbReference type="InterPro" id="IPR027417">
    <property type="entry name" value="P-loop_NTPase"/>
</dbReference>
<organism evidence="1 2">
    <name type="scientific">Halobaculum saliterrae</name>
    <dbReference type="NCBI Taxonomy" id="2073113"/>
    <lineage>
        <taxon>Archaea</taxon>
        <taxon>Methanobacteriati</taxon>
        <taxon>Methanobacteriota</taxon>
        <taxon>Stenosarchaea group</taxon>
        <taxon>Halobacteria</taxon>
        <taxon>Halobacteriales</taxon>
        <taxon>Haloferacaceae</taxon>
        <taxon>Halobaculum</taxon>
    </lineage>
</organism>
<dbReference type="EMBL" id="WUUS01000006">
    <property type="protein sequence ID" value="MXR41867.1"/>
    <property type="molecule type" value="Genomic_DNA"/>
</dbReference>
<dbReference type="AlphaFoldDB" id="A0A6B0STI3"/>
<sequence>MNVFDIYGYQLGIDGSTDALDKLSNAYGSFSSTGTDVDINLQISQLTQSLRHEHKLGGAKRFYGRSEDRFTLRDHASTIAVDEDWTEVACSSKASTSTLTTLLEGQLRQQLAPEGKAMIHGSGVRYEGETLLFPAWRHTGKTNTMLSFAVRGGDFLSDDRLFVDERGMAHSYPMPINLLQYNLRAFPELLARSNFERFKDRLSMALASQTEGMPEHSFVRGVLDYLNNHVIKDSYKYHPSDLFEDIVTIPQETPIDKLVLLETTESDIDHCRIEPIEAKTMARILGSITDFEWNTTLHDTYSAYDMLFPERDGLTDQLMQLRSREREVYEAVAETADVYRLQVPEEEEWSRETQQRVVETTIGV</sequence>
<protein>
    <submittedName>
        <fullName evidence="1">Uncharacterized protein</fullName>
    </submittedName>
</protein>
<name>A0A6B0STI3_9EURY</name>
<gene>
    <name evidence="1" type="ORF">GRX01_11030</name>
</gene>
<proteinExistence type="predicted"/>
<keyword evidence="2" id="KW-1185">Reference proteome</keyword>
<dbReference type="RefSeq" id="WP_159667063.1">
    <property type="nucleotide sequence ID" value="NZ_WUUS01000006.1"/>
</dbReference>
<evidence type="ECO:0000313" key="1">
    <source>
        <dbReference type="EMBL" id="MXR41867.1"/>
    </source>
</evidence>
<dbReference type="Proteomes" id="UP000437065">
    <property type="component" value="Unassembled WGS sequence"/>
</dbReference>
<accession>A0A6B0STI3</accession>
<comment type="caution">
    <text evidence="1">The sequence shown here is derived from an EMBL/GenBank/DDBJ whole genome shotgun (WGS) entry which is preliminary data.</text>
</comment>
<dbReference type="OrthoDB" id="327718at2157"/>
<reference evidence="1 2" key="1">
    <citation type="submission" date="2019-12" db="EMBL/GenBank/DDBJ databases">
        <title>Isolation and characterization of three novel carbon monoxide-oxidizing members of Halobacteria from salione crusts and soils.</title>
        <authorList>
            <person name="Myers M.R."/>
            <person name="King G.M."/>
        </authorList>
    </citation>
    <scope>NUCLEOTIDE SEQUENCE [LARGE SCALE GENOMIC DNA]</scope>
    <source>
        <strain evidence="1 2">WSA2</strain>
    </source>
</reference>
<dbReference type="Gene3D" id="3.40.50.300">
    <property type="entry name" value="P-loop containing nucleotide triphosphate hydrolases"/>
    <property type="match status" value="1"/>
</dbReference>